<name>A0A1J8QC53_9AGAM</name>
<evidence type="ECO:0000313" key="2">
    <source>
        <dbReference type="EMBL" id="OJA10896.1"/>
    </source>
</evidence>
<evidence type="ECO:0000256" key="1">
    <source>
        <dbReference type="SAM" id="MobiDB-lite"/>
    </source>
</evidence>
<protein>
    <submittedName>
        <fullName evidence="2">Uncharacterized protein</fullName>
    </submittedName>
</protein>
<accession>A0A1J8QC53</accession>
<comment type="caution">
    <text evidence="2">The sequence shown here is derived from an EMBL/GenBank/DDBJ whole genome shotgun (WGS) entry which is preliminary data.</text>
</comment>
<dbReference type="Proteomes" id="UP000183567">
    <property type="component" value="Unassembled WGS sequence"/>
</dbReference>
<gene>
    <name evidence="2" type="ORF">AZE42_08363</name>
</gene>
<evidence type="ECO:0000313" key="3">
    <source>
        <dbReference type="Proteomes" id="UP000183567"/>
    </source>
</evidence>
<proteinExistence type="predicted"/>
<dbReference type="AlphaFoldDB" id="A0A1J8QC53"/>
<sequence>MVNVPPLDNVHTTSVFAAKKGRASGAKTSDSFDDEDGANQLFKQPVRIPLAAAN</sequence>
<dbReference type="EMBL" id="LVVM01005342">
    <property type="protein sequence ID" value="OJA10896.1"/>
    <property type="molecule type" value="Genomic_DNA"/>
</dbReference>
<dbReference type="OrthoDB" id="10462773at2759"/>
<reference evidence="2 3" key="1">
    <citation type="submission" date="2016-03" db="EMBL/GenBank/DDBJ databases">
        <title>Comparative genomics of the ectomycorrhizal sister species Rhizopogon vinicolor and Rhizopogon vesiculosus (Basidiomycota: Boletales) reveals a divergence of the mating type B locus.</title>
        <authorList>
            <person name="Mujic A.B."/>
            <person name="Kuo A."/>
            <person name="Tritt A."/>
            <person name="Lipzen A."/>
            <person name="Chen C."/>
            <person name="Johnson J."/>
            <person name="Sharma A."/>
            <person name="Barry K."/>
            <person name="Grigoriev I.V."/>
            <person name="Spatafora J.W."/>
        </authorList>
    </citation>
    <scope>NUCLEOTIDE SEQUENCE [LARGE SCALE GENOMIC DNA]</scope>
    <source>
        <strain evidence="2 3">AM-OR11-056</strain>
    </source>
</reference>
<keyword evidence="3" id="KW-1185">Reference proteome</keyword>
<feature type="region of interest" description="Disordered" evidence="1">
    <location>
        <begin position="17"/>
        <end position="40"/>
    </location>
</feature>
<organism evidence="2 3">
    <name type="scientific">Rhizopogon vesiculosus</name>
    <dbReference type="NCBI Taxonomy" id="180088"/>
    <lineage>
        <taxon>Eukaryota</taxon>
        <taxon>Fungi</taxon>
        <taxon>Dikarya</taxon>
        <taxon>Basidiomycota</taxon>
        <taxon>Agaricomycotina</taxon>
        <taxon>Agaricomycetes</taxon>
        <taxon>Agaricomycetidae</taxon>
        <taxon>Boletales</taxon>
        <taxon>Suillineae</taxon>
        <taxon>Rhizopogonaceae</taxon>
        <taxon>Rhizopogon</taxon>
    </lineage>
</organism>